<evidence type="ECO:0000256" key="4">
    <source>
        <dbReference type="SAM" id="Coils"/>
    </source>
</evidence>
<dbReference type="Gene3D" id="3.40.50.300">
    <property type="entry name" value="P-loop containing nucleotide triphosphate hydrolases"/>
    <property type="match status" value="1"/>
</dbReference>
<dbReference type="Gene3D" id="2.130.10.10">
    <property type="entry name" value="YVTN repeat-like/Quinoprotein amine dehydrogenase"/>
    <property type="match status" value="1"/>
</dbReference>
<keyword evidence="6" id="KW-1185">Reference proteome</keyword>
<evidence type="ECO:0000256" key="1">
    <source>
        <dbReference type="ARBA" id="ARBA00022574"/>
    </source>
</evidence>
<dbReference type="SUPFAM" id="SSF52540">
    <property type="entry name" value="P-loop containing nucleoside triphosphate hydrolases"/>
    <property type="match status" value="1"/>
</dbReference>
<gene>
    <name evidence="5" type="ORF">Sste5346_006536</name>
</gene>
<dbReference type="PANTHER" id="PTHR22847:SF637">
    <property type="entry name" value="WD REPEAT DOMAIN 5B"/>
    <property type="match status" value="1"/>
</dbReference>
<evidence type="ECO:0000313" key="5">
    <source>
        <dbReference type="EMBL" id="KAL1893358.1"/>
    </source>
</evidence>
<feature type="coiled-coil region" evidence="4">
    <location>
        <begin position="189"/>
        <end position="271"/>
    </location>
</feature>
<evidence type="ECO:0000313" key="6">
    <source>
        <dbReference type="Proteomes" id="UP001583186"/>
    </source>
</evidence>
<keyword evidence="3 4" id="KW-0175">Coiled coil</keyword>
<proteinExistence type="predicted"/>
<dbReference type="EMBL" id="JAWCUI010000038">
    <property type="protein sequence ID" value="KAL1893358.1"/>
    <property type="molecule type" value="Genomic_DNA"/>
</dbReference>
<dbReference type="PANTHER" id="PTHR22847">
    <property type="entry name" value="WD40 REPEAT PROTEIN"/>
    <property type="match status" value="1"/>
</dbReference>
<evidence type="ECO:0000256" key="3">
    <source>
        <dbReference type="ARBA" id="ARBA00023054"/>
    </source>
</evidence>
<dbReference type="InterPro" id="IPR015943">
    <property type="entry name" value="WD40/YVTN_repeat-like_dom_sf"/>
</dbReference>
<evidence type="ECO:0008006" key="7">
    <source>
        <dbReference type="Google" id="ProtNLM"/>
    </source>
</evidence>
<protein>
    <recommendedName>
        <fullName evidence="7">G domain-containing protein</fullName>
    </recommendedName>
</protein>
<sequence>MASDLFTDGTRCIDTYPFVYAGPPRKRVFLVDTPGFDDSTRTDSELLRELAAWLSATYTRDIRLSGIIYLHCINQPRMQGSAKRNITLFKKLCGDDALRNVILATTMWDLVGEDVGAMREQELISTPAFWGYMHSKGSNTYRHHNTHASAMNLIGHFIKTERKLTLDIQAEMVHQRKDLDGTAAAATVAAQLELERARFTAELHNLKTELKDAVRKKDHDTIDMLQEARDKYESDLAQIKLAHENLRASMQTLHEERYANLERAMKEQQETYTAELSAADQRLARAQTSTNAAPLAADGVAETPQAYGAQGADASTAETFGGREEHPIIIWDNMTGRHVSSLYSHTDEVRSITLSSDGKRLISESLYITDLGSEKKVWDVTTGTCLLTTSDYITVSSDCTRFLKTAGNSIQIFDLATGRCKVTIELPPPYTIEQGVYFSADGTRAMCQSKEYIWTWDTETGQLVSKVYEYYSSYSYYEWSESMDL</sequence>
<reference evidence="5 6" key="1">
    <citation type="journal article" date="2024" name="IMA Fungus">
        <title>IMA Genome - F19 : A genome assembly and annotation guide to empower mycologists, including annotated draft genome sequences of Ceratocystis pirilliformis, Diaporthe australafricana, Fusarium ophioides, Paecilomyces lecythidis, and Sporothrix stenoceras.</title>
        <authorList>
            <person name="Aylward J."/>
            <person name="Wilson A.M."/>
            <person name="Visagie C.M."/>
            <person name="Spraker J."/>
            <person name="Barnes I."/>
            <person name="Buitendag C."/>
            <person name="Ceriani C."/>
            <person name="Del Mar Angel L."/>
            <person name="du Plessis D."/>
            <person name="Fuchs T."/>
            <person name="Gasser K."/>
            <person name="Kramer D."/>
            <person name="Li W."/>
            <person name="Munsamy K."/>
            <person name="Piso A."/>
            <person name="Price J.L."/>
            <person name="Sonnekus B."/>
            <person name="Thomas C."/>
            <person name="van der Nest A."/>
            <person name="van Dijk A."/>
            <person name="van Heerden A."/>
            <person name="van Vuuren N."/>
            <person name="Yilmaz N."/>
            <person name="Duong T.A."/>
            <person name="van der Merwe N.A."/>
            <person name="Wingfield M.J."/>
            <person name="Wingfield B.D."/>
        </authorList>
    </citation>
    <scope>NUCLEOTIDE SEQUENCE [LARGE SCALE GENOMIC DNA]</scope>
    <source>
        <strain evidence="5 6">CMW 5346</strain>
    </source>
</reference>
<dbReference type="SUPFAM" id="SSF50969">
    <property type="entry name" value="YVTN repeat-like/Quinoprotein amine dehydrogenase"/>
    <property type="match status" value="1"/>
</dbReference>
<name>A0ABR3YYL9_9PEZI</name>
<dbReference type="InterPro" id="IPR011044">
    <property type="entry name" value="Quino_amine_DH_bsu"/>
</dbReference>
<keyword evidence="1" id="KW-0853">WD repeat</keyword>
<evidence type="ECO:0000256" key="2">
    <source>
        <dbReference type="ARBA" id="ARBA00022737"/>
    </source>
</evidence>
<keyword evidence="2" id="KW-0677">Repeat</keyword>
<organism evidence="5 6">
    <name type="scientific">Sporothrix stenoceras</name>
    <dbReference type="NCBI Taxonomy" id="5173"/>
    <lineage>
        <taxon>Eukaryota</taxon>
        <taxon>Fungi</taxon>
        <taxon>Dikarya</taxon>
        <taxon>Ascomycota</taxon>
        <taxon>Pezizomycotina</taxon>
        <taxon>Sordariomycetes</taxon>
        <taxon>Sordariomycetidae</taxon>
        <taxon>Ophiostomatales</taxon>
        <taxon>Ophiostomataceae</taxon>
        <taxon>Sporothrix</taxon>
    </lineage>
</organism>
<dbReference type="Proteomes" id="UP001583186">
    <property type="component" value="Unassembled WGS sequence"/>
</dbReference>
<comment type="caution">
    <text evidence="5">The sequence shown here is derived from an EMBL/GenBank/DDBJ whole genome shotgun (WGS) entry which is preliminary data.</text>
</comment>
<accession>A0ABR3YYL9</accession>
<dbReference type="InterPro" id="IPR027417">
    <property type="entry name" value="P-loop_NTPase"/>
</dbReference>